<organism evidence="9 10">
    <name type="scientific">Rodentolepis nana</name>
    <name type="common">Dwarf tapeworm</name>
    <name type="synonym">Hymenolepis nana</name>
    <dbReference type="NCBI Taxonomy" id="102285"/>
    <lineage>
        <taxon>Eukaryota</taxon>
        <taxon>Metazoa</taxon>
        <taxon>Spiralia</taxon>
        <taxon>Lophotrochozoa</taxon>
        <taxon>Platyhelminthes</taxon>
        <taxon>Cestoda</taxon>
        <taxon>Eucestoda</taxon>
        <taxon>Cyclophyllidea</taxon>
        <taxon>Hymenolepididae</taxon>
        <taxon>Rodentolepis</taxon>
    </lineage>
</organism>
<evidence type="ECO:0000313" key="10">
    <source>
        <dbReference type="Proteomes" id="UP000278807"/>
    </source>
</evidence>
<dbReference type="OrthoDB" id="8583783at2759"/>
<evidence type="ECO:0000256" key="3">
    <source>
        <dbReference type="ARBA" id="ARBA00023015"/>
    </source>
</evidence>
<keyword evidence="2" id="KW-0221">Differentiation</keyword>
<keyword evidence="10" id="KW-1185">Reference proteome</keyword>
<feature type="domain" description="BHLH" evidence="8">
    <location>
        <begin position="96"/>
        <end position="147"/>
    </location>
</feature>
<evidence type="ECO:0000256" key="5">
    <source>
        <dbReference type="ARBA" id="ARBA00023163"/>
    </source>
</evidence>
<evidence type="ECO:0000256" key="2">
    <source>
        <dbReference type="ARBA" id="ARBA00022782"/>
    </source>
</evidence>
<evidence type="ECO:0000313" key="9">
    <source>
        <dbReference type="EMBL" id="VDN97654.1"/>
    </source>
</evidence>
<dbReference type="InterPro" id="IPR011598">
    <property type="entry name" value="bHLH_dom"/>
</dbReference>
<evidence type="ECO:0000256" key="6">
    <source>
        <dbReference type="ARBA" id="ARBA00023242"/>
    </source>
</evidence>
<keyword evidence="1" id="KW-0217">Developmental protein</keyword>
<feature type="region of interest" description="Disordered" evidence="7">
    <location>
        <begin position="72"/>
        <end position="91"/>
    </location>
</feature>
<reference evidence="9 10" key="1">
    <citation type="submission" date="2018-11" db="EMBL/GenBank/DDBJ databases">
        <authorList>
            <consortium name="Pathogen Informatics"/>
        </authorList>
    </citation>
    <scope>NUCLEOTIDE SEQUENCE [LARGE SCALE GENOMIC DNA]</scope>
</reference>
<dbReference type="AlphaFoldDB" id="A0A3P7V979"/>
<dbReference type="Pfam" id="PF00010">
    <property type="entry name" value="HLH"/>
    <property type="match status" value="1"/>
</dbReference>
<dbReference type="Proteomes" id="UP000278807">
    <property type="component" value="Unassembled WGS sequence"/>
</dbReference>
<dbReference type="GO" id="GO:0046983">
    <property type="term" value="F:protein dimerization activity"/>
    <property type="evidence" value="ECO:0007669"/>
    <property type="project" value="InterPro"/>
</dbReference>
<evidence type="ECO:0000256" key="4">
    <source>
        <dbReference type="ARBA" id="ARBA00023125"/>
    </source>
</evidence>
<keyword evidence="5" id="KW-0804">Transcription</keyword>
<protein>
    <recommendedName>
        <fullName evidence="8">BHLH domain-containing protein</fullName>
    </recommendedName>
</protein>
<proteinExistence type="predicted"/>
<dbReference type="EMBL" id="UZAE01000756">
    <property type="protein sequence ID" value="VDN97654.1"/>
    <property type="molecule type" value="Genomic_DNA"/>
</dbReference>
<evidence type="ECO:0000259" key="8">
    <source>
        <dbReference type="PROSITE" id="PS50888"/>
    </source>
</evidence>
<keyword evidence="3" id="KW-0805">Transcription regulation</keyword>
<sequence length="218" mass="25499">MWCRLPSWTVVDIRKIAPMYYDYLRSTLPDSTDEDWARSDEAPRYLPQIYKKPEERYISYLFPIGHSEGRISNEGTISNRTSKSSKMRVKHDETVTQRFLANIRERQRTQSLNRAFADLRHIIPTLPSDKLSKIQTLRLATQYISFLSNLLNETQDPYHPGLQINQSRNFESTPHSNGWLKDDRSPTEAINTIEDIHKDVILPGGFNSNFSPWRTRLD</sequence>
<dbReference type="InterPro" id="IPR036638">
    <property type="entry name" value="HLH_DNA-bd_sf"/>
</dbReference>
<gene>
    <name evidence="9" type="ORF">HNAJ_LOCUS1795</name>
</gene>
<dbReference type="PROSITE" id="PS50888">
    <property type="entry name" value="BHLH"/>
    <property type="match status" value="1"/>
</dbReference>
<dbReference type="PANTHER" id="PTHR23349:SF50">
    <property type="entry name" value="PROTEIN TWIST"/>
    <property type="match status" value="1"/>
</dbReference>
<keyword evidence="6" id="KW-0539">Nucleus</keyword>
<dbReference type="GO" id="GO:0000981">
    <property type="term" value="F:DNA-binding transcription factor activity, RNA polymerase II-specific"/>
    <property type="evidence" value="ECO:0007669"/>
    <property type="project" value="TreeGrafter"/>
</dbReference>
<dbReference type="InterPro" id="IPR050283">
    <property type="entry name" value="E-box_TF_Regulators"/>
</dbReference>
<dbReference type="GO" id="GO:0030154">
    <property type="term" value="P:cell differentiation"/>
    <property type="evidence" value="ECO:0007669"/>
    <property type="project" value="UniProtKB-KW"/>
</dbReference>
<dbReference type="PANTHER" id="PTHR23349">
    <property type="entry name" value="BASIC HELIX-LOOP-HELIX TRANSCRIPTION FACTOR, TWIST"/>
    <property type="match status" value="1"/>
</dbReference>
<accession>A0A3P7V979</accession>
<keyword evidence="4" id="KW-0238">DNA-binding</keyword>
<dbReference type="Gene3D" id="4.10.280.10">
    <property type="entry name" value="Helix-loop-helix DNA-binding domain"/>
    <property type="match status" value="1"/>
</dbReference>
<feature type="compositionally biased region" description="Polar residues" evidence="7">
    <location>
        <begin position="73"/>
        <end position="82"/>
    </location>
</feature>
<dbReference type="SMART" id="SM00353">
    <property type="entry name" value="HLH"/>
    <property type="match status" value="1"/>
</dbReference>
<dbReference type="SUPFAM" id="SSF47459">
    <property type="entry name" value="HLH, helix-loop-helix DNA-binding domain"/>
    <property type="match status" value="1"/>
</dbReference>
<name>A0A3P7V979_RODNA</name>
<dbReference type="GO" id="GO:0000977">
    <property type="term" value="F:RNA polymerase II transcription regulatory region sequence-specific DNA binding"/>
    <property type="evidence" value="ECO:0007669"/>
    <property type="project" value="TreeGrafter"/>
</dbReference>
<evidence type="ECO:0000256" key="7">
    <source>
        <dbReference type="SAM" id="MobiDB-lite"/>
    </source>
</evidence>
<evidence type="ECO:0000256" key="1">
    <source>
        <dbReference type="ARBA" id="ARBA00022473"/>
    </source>
</evidence>